<accession>A0A1X0RQT1</accession>
<dbReference type="InterPro" id="IPR001611">
    <property type="entry name" value="Leu-rich_rpt"/>
</dbReference>
<dbReference type="CDD" id="cd00821">
    <property type="entry name" value="PH"/>
    <property type="match status" value="1"/>
</dbReference>
<evidence type="ECO:0000313" key="5">
    <source>
        <dbReference type="Proteomes" id="UP000242381"/>
    </source>
</evidence>
<feature type="compositionally biased region" description="Polar residues" evidence="2">
    <location>
        <begin position="66"/>
        <end position="75"/>
    </location>
</feature>
<dbReference type="InterPro" id="IPR001849">
    <property type="entry name" value="PH_domain"/>
</dbReference>
<dbReference type="Pfam" id="PF13516">
    <property type="entry name" value="LRR_6"/>
    <property type="match status" value="1"/>
</dbReference>
<feature type="region of interest" description="Disordered" evidence="2">
    <location>
        <begin position="25"/>
        <end position="134"/>
    </location>
</feature>
<keyword evidence="1" id="KW-0175">Coiled coil</keyword>
<dbReference type="PANTHER" id="PTHR24112">
    <property type="entry name" value="LEUCINE-RICH REPEAT, ISOFORM F-RELATED"/>
    <property type="match status" value="1"/>
</dbReference>
<evidence type="ECO:0000313" key="4">
    <source>
        <dbReference type="EMBL" id="ORE14387.1"/>
    </source>
</evidence>
<feature type="compositionally biased region" description="Low complexity" evidence="2">
    <location>
        <begin position="27"/>
        <end position="45"/>
    </location>
</feature>
<evidence type="ECO:0000256" key="2">
    <source>
        <dbReference type="SAM" id="MobiDB-lite"/>
    </source>
</evidence>
<feature type="region of interest" description="Disordered" evidence="2">
    <location>
        <begin position="1"/>
        <end position="20"/>
    </location>
</feature>
<dbReference type="InterPro" id="IPR051279">
    <property type="entry name" value="PP1-Reg/Actin-Interact_Protein"/>
</dbReference>
<feature type="compositionally biased region" description="Low complexity" evidence="2">
    <location>
        <begin position="1120"/>
        <end position="1139"/>
    </location>
</feature>
<feature type="compositionally biased region" description="Polar residues" evidence="2">
    <location>
        <begin position="10"/>
        <end position="20"/>
    </location>
</feature>
<feature type="compositionally biased region" description="Low complexity" evidence="2">
    <location>
        <begin position="83"/>
        <end position="98"/>
    </location>
</feature>
<dbReference type="SMART" id="SM00233">
    <property type="entry name" value="PH"/>
    <property type="match status" value="1"/>
</dbReference>
<organism evidence="4 5">
    <name type="scientific">Rhizopus microsporus</name>
    <dbReference type="NCBI Taxonomy" id="58291"/>
    <lineage>
        <taxon>Eukaryota</taxon>
        <taxon>Fungi</taxon>
        <taxon>Fungi incertae sedis</taxon>
        <taxon>Mucoromycota</taxon>
        <taxon>Mucoromycotina</taxon>
        <taxon>Mucoromycetes</taxon>
        <taxon>Mucorales</taxon>
        <taxon>Mucorineae</taxon>
        <taxon>Rhizopodaceae</taxon>
        <taxon>Rhizopus</taxon>
    </lineage>
</organism>
<dbReference type="GO" id="GO:0016477">
    <property type="term" value="P:cell migration"/>
    <property type="evidence" value="ECO:0007669"/>
    <property type="project" value="TreeGrafter"/>
</dbReference>
<gene>
    <name evidence="4" type="ORF">BCV71DRAFT_293614</name>
</gene>
<dbReference type="VEuPathDB" id="FungiDB:BCV72DRAFT_207545"/>
<dbReference type="EMBL" id="KV921474">
    <property type="protein sequence ID" value="ORE14387.1"/>
    <property type="molecule type" value="Genomic_DNA"/>
</dbReference>
<dbReference type="GO" id="GO:0005886">
    <property type="term" value="C:plasma membrane"/>
    <property type="evidence" value="ECO:0007669"/>
    <property type="project" value="TreeGrafter"/>
</dbReference>
<evidence type="ECO:0000259" key="3">
    <source>
        <dbReference type="PROSITE" id="PS50003"/>
    </source>
</evidence>
<sequence>MASYYHHKNQTQMSFSNNNNISRRVDSTVTSLSSSSSSSAHSRGSNKNNTRLLSTGDYDSLYRVPSSPTAESYYSSYPRREASLSSSSQYNNNSQYDSRSVHIDSLPPVPVASSSNRSRQRLEQCPEEEETQRYPIFPPTEEMLQKARSKMSEAESRPLKVIYAGDAIYKPDRGILSKTKRAHFVLTPKYLLVYKSAQKARGEIDFFENQAISTKSSKQNTIDKDRIFLCLSDIYAVHSVVTAVHTFRIDYLHPQSQQPFSHTLTADTSKECQQWIQALRAAVSVYHPSMSTVTTSERYAVIDRVSKHADVFSNTDDMNMFKVVFKEKRYKTAADAPREFFLPIILAFGKFSFYLLPVTVTDDEYRKAVERDRFGYLSIQSIRYDNVDDTVCIEVRQVNKKSRQLVFASTFCEDILRYFYRAINSIVPTNPLSLYQFLVPDHIKKAHIMPFRIAPDIDDEMTGHDDEEMQSFNIILRAYTAALNLNKSRFRYTITGPLRSKQFVLLPPNEINGSPSTYQKHELLALFKTIQANTFFQEVCFANHSLDILENWKVESNDGWTINIDHPLKDESVLCNELYSLLTSTKVLRKLDLTNCSIGRSLPEGTAKKSSAIATIGTIMQAGNTNLSRLSLGRNIISEVDFQSLIEGIKKHKKSIKELYLHECGLTKTMIEKVLWTLMEKNPEQVICLDISTETKNMMIDPEIVSKIVSHFRRLEILRMRGHDLIGLKYRFDLENSHLRELDISGSPMNTDTVSRLCRWMQTPAFNGIEALHLSGCGLNGRHVYELLCSISQSGNRQMHLNLSNNPIMKEVMHLPKLHSAILQGEGPCSISFAGIEWDDSTLREFIDCLRDNQTISHIILSDIKLKDTDKISEDTVRMLTSLFERNTCIKEIELNFKENKVTRSHYSQTCIKPLFTGALVQALYGLRHNYTLQYLDISGLGMEDAGAMALARVLRTNRTLQSIIIDDNNITIEGYRQLTKVIQDIATQVIDIPMPRNDLRFQLQYLTYRIEELLISINEAQFFLIHTVASDKKRAKTRELEILIQERKSCELALKNIEGVVQNLMITIQKNMRNYEEQHSRNMELQLQAQAAAQELAIAQVRIQSGRANSVNSFNLSAVGGRHGSSSSASSTTSSVRGGTVGRKNSTGGAYPRLGTYHPLTRASTILNSDYYPRSVSSPISPSFPTSTSIDSRMFSARNRDDDMFNKPHSYGSQPPVTPSTDQYYRQDYLDSSSGLISPPLGMSFGTRHVDDPGFISDFGYVDDFELGVEAAYSDVQKPSASVTDLDSIWDEDRVVDHFSRKLYLPPDARE</sequence>
<dbReference type="InterPro" id="IPR032675">
    <property type="entry name" value="LRR_dom_sf"/>
</dbReference>
<dbReference type="PROSITE" id="PS50003">
    <property type="entry name" value="PH_DOMAIN"/>
    <property type="match status" value="1"/>
</dbReference>
<protein>
    <submittedName>
        <fullName evidence="4">RNI-like protein</fullName>
    </submittedName>
</protein>
<dbReference type="InterPro" id="IPR011993">
    <property type="entry name" value="PH-like_dom_sf"/>
</dbReference>
<reference evidence="4 5" key="1">
    <citation type="journal article" date="2016" name="Proc. Natl. Acad. Sci. U.S.A.">
        <title>Lipid metabolic changes in an early divergent fungus govern the establishment of a mutualistic symbiosis with endobacteria.</title>
        <authorList>
            <person name="Lastovetsky O.A."/>
            <person name="Gaspar M.L."/>
            <person name="Mondo S.J."/>
            <person name="LaButti K.M."/>
            <person name="Sandor L."/>
            <person name="Grigoriev I.V."/>
            <person name="Henry S.A."/>
            <person name="Pawlowska T.E."/>
        </authorList>
    </citation>
    <scope>NUCLEOTIDE SEQUENCE [LARGE SCALE GENOMIC DNA]</scope>
    <source>
        <strain evidence="4 5">ATCC 11559</strain>
    </source>
</reference>
<dbReference type="Pfam" id="PF25353">
    <property type="entry name" value="PH_2nd_LRR"/>
    <property type="match status" value="1"/>
</dbReference>
<dbReference type="Pfam" id="PF00169">
    <property type="entry name" value="PH"/>
    <property type="match status" value="1"/>
</dbReference>
<dbReference type="InterPro" id="IPR057334">
    <property type="entry name" value="PH_2nd_LRR"/>
</dbReference>
<dbReference type="PANTHER" id="PTHR24112:SF66">
    <property type="entry name" value="LEUCINE-RICH REPEAT, ISOFORM F"/>
    <property type="match status" value="1"/>
</dbReference>
<dbReference type="Gene3D" id="3.80.10.10">
    <property type="entry name" value="Ribonuclease Inhibitor"/>
    <property type="match status" value="1"/>
</dbReference>
<dbReference type="SUPFAM" id="SSF52047">
    <property type="entry name" value="RNI-like"/>
    <property type="match status" value="1"/>
</dbReference>
<dbReference type="SUPFAM" id="SSF50729">
    <property type="entry name" value="PH domain-like"/>
    <property type="match status" value="1"/>
</dbReference>
<dbReference type="GO" id="GO:0034315">
    <property type="term" value="P:regulation of Arp2/3 complex-mediated actin nucleation"/>
    <property type="evidence" value="ECO:0007669"/>
    <property type="project" value="TreeGrafter"/>
</dbReference>
<proteinExistence type="predicted"/>
<feature type="coiled-coil region" evidence="1">
    <location>
        <begin position="1076"/>
        <end position="1103"/>
    </location>
</feature>
<dbReference type="Proteomes" id="UP000242381">
    <property type="component" value="Unassembled WGS sequence"/>
</dbReference>
<name>A0A1X0RQT1_RHIZD</name>
<dbReference type="OMA" id="CEDAPCF"/>
<feature type="region of interest" description="Disordered" evidence="2">
    <location>
        <begin position="1120"/>
        <end position="1154"/>
    </location>
</feature>
<evidence type="ECO:0000256" key="1">
    <source>
        <dbReference type="SAM" id="Coils"/>
    </source>
</evidence>
<dbReference type="SMART" id="SM00368">
    <property type="entry name" value="LRR_RI"/>
    <property type="match status" value="4"/>
</dbReference>
<dbReference type="Gene3D" id="2.30.29.30">
    <property type="entry name" value="Pleckstrin-homology domain (PH domain)/Phosphotyrosine-binding domain (PTB)"/>
    <property type="match status" value="1"/>
</dbReference>
<feature type="domain" description="PH" evidence="3">
    <location>
        <begin position="160"/>
        <end position="284"/>
    </location>
</feature>